<keyword evidence="1" id="KW-0547">Nucleotide-binding</keyword>
<evidence type="ECO:0000259" key="2">
    <source>
        <dbReference type="PROSITE" id="PS50975"/>
    </source>
</evidence>
<dbReference type="PROSITE" id="PS50975">
    <property type="entry name" value="ATP_GRASP"/>
    <property type="match status" value="1"/>
</dbReference>
<dbReference type="InterPro" id="IPR026838">
    <property type="entry name" value="YheC/D"/>
</dbReference>
<organism evidence="3 4">
    <name type="scientific">Rossellomorea marisflavi</name>
    <dbReference type="NCBI Taxonomy" id="189381"/>
    <lineage>
        <taxon>Bacteria</taxon>
        <taxon>Bacillati</taxon>
        <taxon>Bacillota</taxon>
        <taxon>Bacilli</taxon>
        <taxon>Bacillales</taxon>
        <taxon>Bacillaceae</taxon>
        <taxon>Rossellomorea</taxon>
    </lineage>
</organism>
<accession>A0A0M0GRM4</accession>
<feature type="domain" description="ATP-grasp" evidence="2">
    <location>
        <begin position="207"/>
        <end position="439"/>
    </location>
</feature>
<dbReference type="OrthoDB" id="7869153at2"/>
<dbReference type="PATRIC" id="fig|189381.12.peg.1886"/>
<keyword evidence="1" id="KW-0067">ATP-binding</keyword>
<gene>
    <name evidence="3" type="ORF">AF331_08550</name>
</gene>
<reference evidence="4" key="1">
    <citation type="submission" date="2015-07" db="EMBL/GenBank/DDBJ databases">
        <title>Fjat-14235 jcm11544.</title>
        <authorList>
            <person name="Liu B."/>
            <person name="Wang J."/>
            <person name="Zhu Y."/>
            <person name="Liu G."/>
            <person name="Chen Q."/>
            <person name="Chen Z."/>
            <person name="Lan J."/>
            <person name="Che J."/>
            <person name="Ge C."/>
            <person name="Shi H."/>
            <person name="Pan Z."/>
            <person name="Liu X."/>
        </authorList>
    </citation>
    <scope>NUCLEOTIDE SEQUENCE [LARGE SCALE GENOMIC DNA]</scope>
    <source>
        <strain evidence="4">JCM 11544</strain>
    </source>
</reference>
<dbReference type="STRING" id="189381.GCA_900166615_02542"/>
<evidence type="ECO:0000256" key="1">
    <source>
        <dbReference type="PROSITE-ProRule" id="PRU00409"/>
    </source>
</evidence>
<dbReference type="Pfam" id="PF14398">
    <property type="entry name" value="ATPgrasp_YheCD"/>
    <property type="match status" value="1"/>
</dbReference>
<protein>
    <submittedName>
        <fullName evidence="3">Glutathione synthetase</fullName>
    </submittedName>
</protein>
<comment type="caution">
    <text evidence="3">The sequence shown here is derived from an EMBL/GenBank/DDBJ whole genome shotgun (WGS) entry which is preliminary data.</text>
</comment>
<evidence type="ECO:0000313" key="3">
    <source>
        <dbReference type="EMBL" id="KON92474.1"/>
    </source>
</evidence>
<dbReference type="RefSeq" id="WP_053427629.1">
    <property type="nucleotide sequence ID" value="NZ_JAUKEF010000001.1"/>
</dbReference>
<dbReference type="Proteomes" id="UP000037405">
    <property type="component" value="Unassembled WGS sequence"/>
</dbReference>
<dbReference type="AlphaFoldDB" id="A0A0M0GRM4"/>
<sequence length="451" mass="51190">MLKPFKVEVFQEERLLLYLPVSFNRDSIPRSITLGTRKVEAECRTHPNGRNVIGISSPLADALHLPSGVGSLHLHQVEEELYLGALIGVFTAGFTQFKMNPIGERSRMFQRLLAVQGTLGVIPFVFGEHDIQWEDGLIHGLFHFGDQWERHFIPFPTVIYDRLPNRRSEKKRSFLSLKERLQGEYGIPWYNPGFFNKLDLFERLAGDEEAASFLPETHQFQSISDLERMLATYRHVYVKPANGSLGNGIHKITYDRGKDGYFCRFKDGDQQVRLLRFKNLESLVHSVLKGRKFDSFIIQQGIDLIEDDHRPLDFRVHTNKDDEGRWHVSAIAAKVAGSGSVTTHAKAGGEVKVLSELFAEDERHVMETRLKDAAIRLSHSIEANMEGYVGEIGFDLGADASGRIWMFEANSKPGRSIFTHPSLKAEDILTRKLALSFGVFLSRKTIEELVP</sequence>
<dbReference type="EMBL" id="LGUE01000001">
    <property type="protein sequence ID" value="KON92474.1"/>
    <property type="molecule type" value="Genomic_DNA"/>
</dbReference>
<dbReference type="InterPro" id="IPR011761">
    <property type="entry name" value="ATP-grasp"/>
</dbReference>
<name>A0A0M0GRM4_9BACI</name>
<evidence type="ECO:0000313" key="4">
    <source>
        <dbReference type="Proteomes" id="UP000037405"/>
    </source>
</evidence>
<dbReference type="GO" id="GO:0046872">
    <property type="term" value="F:metal ion binding"/>
    <property type="evidence" value="ECO:0007669"/>
    <property type="project" value="InterPro"/>
</dbReference>
<proteinExistence type="predicted"/>
<dbReference type="GO" id="GO:0005524">
    <property type="term" value="F:ATP binding"/>
    <property type="evidence" value="ECO:0007669"/>
    <property type="project" value="UniProtKB-UniRule"/>
</dbReference>
<dbReference type="SUPFAM" id="SSF56059">
    <property type="entry name" value="Glutathione synthetase ATP-binding domain-like"/>
    <property type="match status" value="1"/>
</dbReference>
<keyword evidence="4" id="KW-1185">Reference proteome</keyword>